<dbReference type="Proteomes" id="UP000677054">
    <property type="component" value="Unassembled WGS sequence"/>
</dbReference>
<dbReference type="AlphaFoldDB" id="A0A7R8XDA4"/>
<dbReference type="GO" id="GO:0005689">
    <property type="term" value="C:U12-type spliceosomal complex"/>
    <property type="evidence" value="ECO:0007669"/>
    <property type="project" value="TreeGrafter"/>
</dbReference>
<proteinExistence type="predicted"/>
<keyword evidence="3" id="KW-1185">Reference proteome</keyword>
<gene>
    <name evidence="2" type="ORF">DSTB1V02_LOCUS4976</name>
</gene>
<dbReference type="GO" id="GO:0000398">
    <property type="term" value="P:mRNA splicing, via spliceosome"/>
    <property type="evidence" value="ECO:0007669"/>
    <property type="project" value="TreeGrafter"/>
</dbReference>
<keyword evidence="1" id="KW-0694">RNA-binding</keyword>
<evidence type="ECO:0008006" key="4">
    <source>
        <dbReference type="Google" id="ProtNLM"/>
    </source>
</evidence>
<dbReference type="PANTHER" id="PTHR16105:SF0">
    <property type="entry name" value="RNA-BINDING REGION-CONTAINING PROTEIN 3"/>
    <property type="match status" value="1"/>
</dbReference>
<dbReference type="GO" id="GO:0030626">
    <property type="term" value="F:U12 snRNA binding"/>
    <property type="evidence" value="ECO:0007669"/>
    <property type="project" value="TreeGrafter"/>
</dbReference>
<sequence>MCDTLLVKHLPSAFTEHEREIFLKRFGAKDVQCFASQGPMKNAALARFSSAEEAELALLQLHQIKVHGKRLVIIYFFKEEEGQRRTENAWFQGLTIWADKRFMDNIDYLKYTLITVQHPPMDGVTNSFYTIAIT</sequence>
<dbReference type="Gene3D" id="3.30.70.330">
    <property type="match status" value="1"/>
</dbReference>
<evidence type="ECO:0000313" key="2">
    <source>
        <dbReference type="EMBL" id="CAD7245100.1"/>
    </source>
</evidence>
<name>A0A7R8XDA4_9CRUS</name>
<dbReference type="SUPFAM" id="SSF54928">
    <property type="entry name" value="RNA-binding domain, RBD"/>
    <property type="match status" value="1"/>
</dbReference>
<evidence type="ECO:0000256" key="1">
    <source>
        <dbReference type="ARBA" id="ARBA00022884"/>
    </source>
</evidence>
<dbReference type="EMBL" id="LR900295">
    <property type="protein sequence ID" value="CAD7245100.1"/>
    <property type="molecule type" value="Genomic_DNA"/>
</dbReference>
<reference evidence="2" key="1">
    <citation type="submission" date="2020-11" db="EMBL/GenBank/DDBJ databases">
        <authorList>
            <person name="Tran Van P."/>
        </authorList>
    </citation>
    <scope>NUCLEOTIDE SEQUENCE</scope>
</reference>
<dbReference type="InterPro" id="IPR045164">
    <property type="entry name" value="RBM41/RNPC3"/>
</dbReference>
<dbReference type="EMBL" id="CAJPEV010000778">
    <property type="protein sequence ID" value="CAG0888466.1"/>
    <property type="molecule type" value="Genomic_DNA"/>
</dbReference>
<dbReference type="GO" id="GO:0097157">
    <property type="term" value="F:pre-mRNA intronic binding"/>
    <property type="evidence" value="ECO:0007669"/>
    <property type="project" value="TreeGrafter"/>
</dbReference>
<dbReference type="InterPro" id="IPR012677">
    <property type="entry name" value="Nucleotide-bd_a/b_plait_sf"/>
</dbReference>
<protein>
    <recommendedName>
        <fullName evidence="4">RNA-binding protein</fullName>
    </recommendedName>
</protein>
<dbReference type="PANTHER" id="PTHR16105">
    <property type="entry name" value="RNA-BINDING REGION-CONTAINING PROTEIN 3"/>
    <property type="match status" value="1"/>
</dbReference>
<evidence type="ECO:0000313" key="3">
    <source>
        <dbReference type="Proteomes" id="UP000677054"/>
    </source>
</evidence>
<dbReference type="InterPro" id="IPR035979">
    <property type="entry name" value="RBD_domain_sf"/>
</dbReference>
<accession>A0A7R8XDA4</accession>
<organism evidence="2">
    <name type="scientific">Darwinula stevensoni</name>
    <dbReference type="NCBI Taxonomy" id="69355"/>
    <lineage>
        <taxon>Eukaryota</taxon>
        <taxon>Metazoa</taxon>
        <taxon>Ecdysozoa</taxon>
        <taxon>Arthropoda</taxon>
        <taxon>Crustacea</taxon>
        <taxon>Oligostraca</taxon>
        <taxon>Ostracoda</taxon>
        <taxon>Podocopa</taxon>
        <taxon>Podocopida</taxon>
        <taxon>Darwinulocopina</taxon>
        <taxon>Darwinuloidea</taxon>
        <taxon>Darwinulidae</taxon>
        <taxon>Darwinula</taxon>
    </lineage>
</organism>